<dbReference type="eggNOG" id="arCOG01803">
    <property type="taxonomic scope" value="Archaea"/>
</dbReference>
<evidence type="ECO:0000313" key="2">
    <source>
        <dbReference type="Proteomes" id="UP000003980"/>
    </source>
</evidence>
<dbReference type="RefSeq" id="WP_009070917.1">
    <property type="nucleotide sequence ID" value="NZ_JH597761.1"/>
</dbReference>
<reference evidence="1 2" key="1">
    <citation type="submission" date="2012-01" db="EMBL/GenBank/DDBJ databases">
        <title>Improved High-Quality Draft sequence of Metallosphaera yellowstonensis MK1.</title>
        <authorList>
            <consortium name="US DOE Joint Genome Institute"/>
            <person name="Lucas S."/>
            <person name="Han J."/>
            <person name="Cheng J.-F."/>
            <person name="Goodwin L."/>
            <person name="Pitluck S."/>
            <person name="Peters L."/>
            <person name="Teshima H."/>
            <person name="Detter J.C."/>
            <person name="Han C."/>
            <person name="Tapia R."/>
            <person name="Land M."/>
            <person name="Hauser L."/>
            <person name="Kyrpides N."/>
            <person name="Kozubal M."/>
            <person name="Macur R.E."/>
            <person name="Jay Z."/>
            <person name="Inskeep W."/>
            <person name="Woyke T."/>
        </authorList>
    </citation>
    <scope>NUCLEOTIDE SEQUENCE [LARGE SCALE GENOMIC DNA]</scope>
    <source>
        <strain evidence="1 2">MK1</strain>
    </source>
</reference>
<sequence>MLEKGDIDALYSAIAPEPYLRGSRKVKTLFENYVEVEKEYFRKTKIFPIMHLVVIRRELYERHPWIAINLYK</sequence>
<evidence type="ECO:0000313" key="1">
    <source>
        <dbReference type="EMBL" id="EHP70299.1"/>
    </source>
</evidence>
<organism evidence="1 2">
    <name type="scientific">Metallosphaera yellowstonensis MK1</name>
    <dbReference type="NCBI Taxonomy" id="671065"/>
    <lineage>
        <taxon>Archaea</taxon>
        <taxon>Thermoproteota</taxon>
        <taxon>Thermoprotei</taxon>
        <taxon>Sulfolobales</taxon>
        <taxon>Sulfolobaceae</taxon>
        <taxon>Metallosphaera</taxon>
    </lineage>
</organism>
<dbReference type="EMBL" id="JH597761">
    <property type="protein sequence ID" value="EHP70299.1"/>
    <property type="molecule type" value="Genomic_DNA"/>
</dbReference>
<dbReference type="HOGENOM" id="CLU_2712922_0_0_2"/>
<dbReference type="AlphaFoldDB" id="H2C228"/>
<gene>
    <name evidence="1" type="ORF">MetMK1DRAFT_00008010</name>
</gene>
<keyword evidence="2" id="KW-1185">Reference proteome</keyword>
<accession>H2C228</accession>
<protein>
    <submittedName>
        <fullName evidence="1">Uncharacterized protein</fullName>
    </submittedName>
</protein>
<name>H2C228_9CREN</name>
<proteinExistence type="predicted"/>
<dbReference type="Proteomes" id="UP000003980">
    <property type="component" value="Unassembled WGS sequence"/>
</dbReference>